<dbReference type="GeneID" id="93352339"/>
<keyword evidence="1" id="KW-0812">Transmembrane</keyword>
<dbReference type="AlphaFoldDB" id="A0A378TXX9"/>
<dbReference type="RefSeq" id="WP_074895280.1">
    <property type="nucleotide sequence ID" value="NZ_CP031252.1"/>
</dbReference>
<organism evidence="2 3">
    <name type="scientific">Neisseria elongata</name>
    <dbReference type="NCBI Taxonomy" id="495"/>
    <lineage>
        <taxon>Bacteria</taxon>
        <taxon>Pseudomonadati</taxon>
        <taxon>Pseudomonadota</taxon>
        <taxon>Betaproteobacteria</taxon>
        <taxon>Neisseriales</taxon>
        <taxon>Neisseriaceae</taxon>
        <taxon>Neisseria</taxon>
    </lineage>
</organism>
<evidence type="ECO:0008006" key="4">
    <source>
        <dbReference type="Google" id="ProtNLM"/>
    </source>
</evidence>
<sequence length="141" mass="16094">MKQEAKRPLLLQFIVWMMMTVAVLWSAGAVMAVWHAVEAFDREAVEAASGIGWWLVMAFQPFVLSLMMVVTAVGLWRGKNWARWLCLICCMLYIAVNTVKYLAFPWLGGLSWLDVATCAVVCFSLFFLLPKDYFRTREGTD</sequence>
<dbReference type="Proteomes" id="UP000254927">
    <property type="component" value="Unassembled WGS sequence"/>
</dbReference>
<keyword evidence="1" id="KW-1133">Transmembrane helix</keyword>
<evidence type="ECO:0000313" key="3">
    <source>
        <dbReference type="Proteomes" id="UP000254927"/>
    </source>
</evidence>
<keyword evidence="1" id="KW-0472">Membrane</keyword>
<protein>
    <recommendedName>
        <fullName evidence="4">DUF2127 domain-containing protein</fullName>
    </recommendedName>
</protein>
<feature type="transmembrane region" description="Helical" evidence="1">
    <location>
        <begin position="110"/>
        <end position="129"/>
    </location>
</feature>
<accession>A0A378TXX9</accession>
<reference evidence="2 3" key="1">
    <citation type="submission" date="2018-06" db="EMBL/GenBank/DDBJ databases">
        <authorList>
            <consortium name="Pathogen Informatics"/>
            <person name="Doyle S."/>
        </authorList>
    </citation>
    <scope>NUCLEOTIDE SEQUENCE [LARGE SCALE GENOMIC DNA]</scope>
    <source>
        <strain evidence="2 3">NCTC10660</strain>
    </source>
</reference>
<feature type="transmembrane region" description="Helical" evidence="1">
    <location>
        <begin position="54"/>
        <end position="77"/>
    </location>
</feature>
<feature type="transmembrane region" description="Helical" evidence="1">
    <location>
        <begin position="84"/>
        <end position="104"/>
    </location>
</feature>
<gene>
    <name evidence="2" type="ORF">NCTC10660_01354</name>
</gene>
<name>A0A378TXX9_NEIEL</name>
<dbReference type="Pfam" id="PF09900">
    <property type="entry name" value="DUF2127"/>
    <property type="match status" value="1"/>
</dbReference>
<evidence type="ECO:0000256" key="1">
    <source>
        <dbReference type="SAM" id="Phobius"/>
    </source>
</evidence>
<dbReference type="InterPro" id="IPR021125">
    <property type="entry name" value="DUF2127"/>
</dbReference>
<feature type="transmembrane region" description="Helical" evidence="1">
    <location>
        <begin position="9"/>
        <end position="34"/>
    </location>
</feature>
<proteinExistence type="predicted"/>
<dbReference type="EMBL" id="UGQW01000002">
    <property type="protein sequence ID" value="STZ67865.1"/>
    <property type="molecule type" value="Genomic_DNA"/>
</dbReference>
<evidence type="ECO:0000313" key="2">
    <source>
        <dbReference type="EMBL" id="STZ67865.1"/>
    </source>
</evidence>